<reference evidence="2" key="1">
    <citation type="submission" date="2020-04" db="EMBL/GenBank/DDBJ databases">
        <authorList>
            <person name="Zhang T."/>
        </authorList>
    </citation>
    <scope>NUCLEOTIDE SEQUENCE</scope>
    <source>
        <strain evidence="2">HKST-UBA09</strain>
    </source>
</reference>
<reference evidence="2" key="2">
    <citation type="journal article" date="2021" name="Microbiome">
        <title>Successional dynamics and alternative stable states in a saline activated sludge microbial community over 9 years.</title>
        <authorList>
            <person name="Wang Y."/>
            <person name="Ye J."/>
            <person name="Ju F."/>
            <person name="Liu L."/>
            <person name="Boyd J.A."/>
            <person name="Deng Y."/>
            <person name="Parks D.H."/>
            <person name="Jiang X."/>
            <person name="Yin X."/>
            <person name="Woodcroft B.J."/>
            <person name="Tyson G.W."/>
            <person name="Hugenholtz P."/>
            <person name="Polz M.F."/>
            <person name="Zhang T."/>
        </authorList>
    </citation>
    <scope>NUCLEOTIDE SEQUENCE</scope>
    <source>
        <strain evidence="2">HKST-UBA09</strain>
    </source>
</reference>
<organism evidence="2 3">
    <name type="scientific">Candidatus Dojkabacteria bacterium</name>
    <dbReference type="NCBI Taxonomy" id="2099670"/>
    <lineage>
        <taxon>Bacteria</taxon>
        <taxon>Candidatus Dojkabacteria</taxon>
    </lineage>
</organism>
<name>A0A955LBG6_9BACT</name>
<dbReference type="Proteomes" id="UP000714915">
    <property type="component" value="Unassembled WGS sequence"/>
</dbReference>
<dbReference type="Pfam" id="PF07866">
    <property type="entry name" value="DUF1653"/>
    <property type="match status" value="1"/>
</dbReference>
<protein>
    <submittedName>
        <fullName evidence="2">DUF1653 domain-containing protein</fullName>
    </submittedName>
</protein>
<gene>
    <name evidence="2" type="ORF">KC669_04095</name>
</gene>
<accession>A0A955LBG6</accession>
<proteinExistence type="predicted"/>
<dbReference type="AlphaFoldDB" id="A0A955LBG6"/>
<evidence type="ECO:0000313" key="2">
    <source>
        <dbReference type="EMBL" id="MCA9387187.1"/>
    </source>
</evidence>
<comment type="caution">
    <text evidence="2">The sequence shown here is derived from an EMBL/GenBank/DDBJ whole genome shotgun (WGS) entry which is preliminary data.</text>
</comment>
<dbReference type="Gene3D" id="2.30.30.320">
    <property type="entry name" value="DUF1653-like domain"/>
    <property type="match status" value="1"/>
</dbReference>
<sequence length="88" mass="10501">MRKSYEELQHMLTSASEQIKLGSEWVHYKNPDKKYEVKEFVIIESTQVVGVVYESEDNPGIKFMRPLDEFFDNVKFEGETVKRFRHIN</sequence>
<dbReference type="EMBL" id="JAGQLF010000061">
    <property type="protein sequence ID" value="MCA9387187.1"/>
    <property type="molecule type" value="Genomic_DNA"/>
</dbReference>
<feature type="domain" description="DUF1653" evidence="1">
    <location>
        <begin position="25"/>
        <end position="85"/>
    </location>
</feature>
<evidence type="ECO:0000259" key="1">
    <source>
        <dbReference type="Pfam" id="PF07866"/>
    </source>
</evidence>
<evidence type="ECO:0000313" key="3">
    <source>
        <dbReference type="Proteomes" id="UP000714915"/>
    </source>
</evidence>
<dbReference type="InterPro" id="IPR023387">
    <property type="entry name" value="DUF1653-like_dom"/>
</dbReference>
<dbReference type="InterPro" id="IPR037135">
    <property type="entry name" value="DUF1653-like_dom_sf"/>
</dbReference>